<reference evidence="2 3" key="1">
    <citation type="journal article" date="2004" name="Science">
        <title>The genome of the diatom Thalassiosira pseudonana: ecology, evolution, and metabolism.</title>
        <authorList>
            <person name="Armbrust E.V."/>
            <person name="Berges J.A."/>
            <person name="Bowler C."/>
            <person name="Green B.R."/>
            <person name="Martinez D."/>
            <person name="Putnam N.H."/>
            <person name="Zhou S."/>
            <person name="Allen A.E."/>
            <person name="Apt K.E."/>
            <person name="Bechner M."/>
            <person name="Brzezinski M.A."/>
            <person name="Chaal B.K."/>
            <person name="Chiovitti A."/>
            <person name="Davis A.K."/>
            <person name="Demarest M.S."/>
            <person name="Detter J.C."/>
            <person name="Glavina T."/>
            <person name="Goodstein D."/>
            <person name="Hadi M.Z."/>
            <person name="Hellsten U."/>
            <person name="Hildebrand M."/>
            <person name="Jenkins B.D."/>
            <person name="Jurka J."/>
            <person name="Kapitonov V.V."/>
            <person name="Kroger N."/>
            <person name="Lau W.W."/>
            <person name="Lane T.W."/>
            <person name="Larimer F.W."/>
            <person name="Lippmeier J.C."/>
            <person name="Lucas S."/>
            <person name="Medina M."/>
            <person name="Montsant A."/>
            <person name="Obornik M."/>
            <person name="Parker M.S."/>
            <person name="Palenik B."/>
            <person name="Pazour G.J."/>
            <person name="Richardson P.M."/>
            <person name="Rynearson T.A."/>
            <person name="Saito M.A."/>
            <person name="Schwartz D.C."/>
            <person name="Thamatrakoln K."/>
            <person name="Valentin K."/>
            <person name="Vardi A."/>
            <person name="Wilkerson F.P."/>
            <person name="Rokhsar D.S."/>
        </authorList>
    </citation>
    <scope>NUCLEOTIDE SEQUENCE [LARGE SCALE GENOMIC DNA]</scope>
    <source>
        <strain evidence="2 3">CCMP1335</strain>
    </source>
</reference>
<evidence type="ECO:0000256" key="1">
    <source>
        <dbReference type="SAM" id="MobiDB-lite"/>
    </source>
</evidence>
<evidence type="ECO:0000313" key="3">
    <source>
        <dbReference type="Proteomes" id="UP000001449"/>
    </source>
</evidence>
<dbReference type="PANTHER" id="PTHR33645:SF2">
    <property type="entry name" value="FAMILY PROTEIN, PUTATIVE (DUF3754)-RELATED"/>
    <property type="match status" value="1"/>
</dbReference>
<dbReference type="HOGENOM" id="CLU_343093_0_0_1"/>
<keyword evidence="3" id="KW-1185">Reference proteome</keyword>
<dbReference type="Proteomes" id="UP000001449">
    <property type="component" value="Chromosome 7"/>
</dbReference>
<dbReference type="InterPro" id="IPR022227">
    <property type="entry name" value="DUF3754"/>
</dbReference>
<feature type="compositionally biased region" description="Low complexity" evidence="1">
    <location>
        <begin position="38"/>
        <end position="51"/>
    </location>
</feature>
<proteinExistence type="predicted"/>
<dbReference type="AlphaFoldDB" id="B5YMM2"/>
<dbReference type="eggNOG" id="ENOG502QUZS">
    <property type="taxonomic scope" value="Eukaryota"/>
</dbReference>
<dbReference type="InParanoid" id="B5YMM2"/>
<dbReference type="KEGG" id="tps:THAPS_6838"/>
<evidence type="ECO:0000313" key="2">
    <source>
        <dbReference type="EMBL" id="ACI64833.1"/>
    </source>
</evidence>
<dbReference type="PaxDb" id="35128-Thaps6838"/>
<protein>
    <submittedName>
        <fullName evidence="2">Uncharacterized protein</fullName>
    </submittedName>
</protein>
<dbReference type="PANTHER" id="PTHR33645">
    <property type="entry name" value="AMINOPEPTIDASE (DUF3754)"/>
    <property type="match status" value="1"/>
</dbReference>
<gene>
    <name evidence="2" type="ORF">THAPS_6838</name>
</gene>
<dbReference type="GeneID" id="7449181"/>
<dbReference type="Pfam" id="PF12576">
    <property type="entry name" value="DUF3754"/>
    <property type="match status" value="1"/>
</dbReference>
<organism evidence="2 3">
    <name type="scientific">Thalassiosira pseudonana</name>
    <name type="common">Marine diatom</name>
    <name type="synonym">Cyclotella nana</name>
    <dbReference type="NCBI Taxonomy" id="35128"/>
    <lineage>
        <taxon>Eukaryota</taxon>
        <taxon>Sar</taxon>
        <taxon>Stramenopiles</taxon>
        <taxon>Ochrophyta</taxon>
        <taxon>Bacillariophyta</taxon>
        <taxon>Coscinodiscophyceae</taxon>
        <taxon>Thalassiosirophycidae</taxon>
        <taxon>Thalassiosirales</taxon>
        <taxon>Thalassiosiraceae</taxon>
        <taxon>Thalassiosira</taxon>
    </lineage>
</organism>
<feature type="region of interest" description="Disordered" evidence="1">
    <location>
        <begin position="82"/>
        <end position="126"/>
    </location>
</feature>
<reference evidence="2 3" key="2">
    <citation type="journal article" date="2008" name="Nature">
        <title>The Phaeodactylum genome reveals the evolutionary history of diatom genomes.</title>
        <authorList>
            <person name="Bowler C."/>
            <person name="Allen A.E."/>
            <person name="Badger J.H."/>
            <person name="Grimwood J."/>
            <person name="Jabbari K."/>
            <person name="Kuo A."/>
            <person name="Maheswari U."/>
            <person name="Martens C."/>
            <person name="Maumus F."/>
            <person name="Otillar R.P."/>
            <person name="Rayko E."/>
            <person name="Salamov A."/>
            <person name="Vandepoele K."/>
            <person name="Beszteri B."/>
            <person name="Gruber A."/>
            <person name="Heijde M."/>
            <person name="Katinka M."/>
            <person name="Mock T."/>
            <person name="Valentin K."/>
            <person name="Verret F."/>
            <person name="Berges J.A."/>
            <person name="Brownlee C."/>
            <person name="Cadoret J.P."/>
            <person name="Chiovitti A."/>
            <person name="Choi C.J."/>
            <person name="Coesel S."/>
            <person name="De Martino A."/>
            <person name="Detter J.C."/>
            <person name="Durkin C."/>
            <person name="Falciatore A."/>
            <person name="Fournet J."/>
            <person name="Haruta M."/>
            <person name="Huysman M.J."/>
            <person name="Jenkins B.D."/>
            <person name="Jiroutova K."/>
            <person name="Jorgensen R.E."/>
            <person name="Joubert Y."/>
            <person name="Kaplan A."/>
            <person name="Kroger N."/>
            <person name="Kroth P.G."/>
            <person name="La Roche J."/>
            <person name="Lindquist E."/>
            <person name="Lommer M."/>
            <person name="Martin-Jezequel V."/>
            <person name="Lopez P.J."/>
            <person name="Lucas S."/>
            <person name="Mangogna M."/>
            <person name="McGinnis K."/>
            <person name="Medlin L.K."/>
            <person name="Montsant A."/>
            <person name="Oudot-Le Secq M.P."/>
            <person name="Napoli C."/>
            <person name="Obornik M."/>
            <person name="Parker M.S."/>
            <person name="Petit J.L."/>
            <person name="Porcel B.M."/>
            <person name="Poulsen N."/>
            <person name="Robison M."/>
            <person name="Rychlewski L."/>
            <person name="Rynearson T.A."/>
            <person name="Schmutz J."/>
            <person name="Shapiro H."/>
            <person name="Siaut M."/>
            <person name="Stanley M."/>
            <person name="Sussman M.R."/>
            <person name="Taylor A.R."/>
            <person name="Vardi A."/>
            <person name="von Dassow P."/>
            <person name="Vyverman W."/>
            <person name="Willis A."/>
            <person name="Wyrwicz L.S."/>
            <person name="Rokhsar D.S."/>
            <person name="Weissenbach J."/>
            <person name="Armbrust E.V."/>
            <person name="Green B.R."/>
            <person name="Van de Peer Y."/>
            <person name="Grigoriev I.V."/>
        </authorList>
    </citation>
    <scope>NUCLEOTIDE SEQUENCE [LARGE SCALE GENOMIC DNA]</scope>
    <source>
        <strain evidence="2 3">CCMP1335</strain>
    </source>
</reference>
<accession>B5YMM2</accession>
<dbReference type="OMA" id="DVPMANI"/>
<dbReference type="EMBL" id="CP001160">
    <property type="protein sequence ID" value="ACI64833.1"/>
    <property type="molecule type" value="Genomic_DNA"/>
</dbReference>
<feature type="region of interest" description="Disordered" evidence="1">
    <location>
        <begin position="27"/>
        <end position="51"/>
    </location>
</feature>
<sequence length="826" mass="93304">MSFIHHNGTVIEAFQLSTLIRHQQPLQRSQVNIPAHPSTTSLTSSRRLSSSSTFEKQETLVPFLRRDVSLVNVARETESLNGGEGRILQSTTVDGTDEDKSIYDDDDDDTSFRGNISDENKNESNDPVCRVVATSDGKIPPTSAYASLSPSSQELNHKLELLYTVQSKMQLRDLAYVAPKSSTDIRTTANFTASDGRQEQQLVSVLKQSLQDGGFRLMDERDLDLCSALNAGYLLRLSLLPDLKYLDPCIGKEFYPELYDEDESPEVGKESNNKQTKKLKPHNKKLLFDGRVLVFRRGYSQEVTTGRLLLPKLDYLQASLVQRSSAMLTRHLGVLEQRLEDIIFGIVIQINNIIRRWFCCLLQWTHSLLLGIVEDLGVAEKRLVSGMISENNFLGLSMNNTADELDTSNLASSSMGKTNNEFRIRGNKIFKLARYGVGESYSTSDFIANSVDLSDALSPFLLCEVGTTNDTESIEQDMYDGIDAGKVRCQYDDAFHSSENSSSSAVRLLERVSIQNTVNFFSKKGRRDLVKNYFKKSTLMEPSYEEVVVVWRPMRNKKRHTIQSNWVDPVKRWLYNAAKIFDMEEQWPSLKPDEQIKTYIEADVGDGPLPLEIKAFYDVPMANILAVLPKTKLVFRQADAFVFDLVSVVSFLAVVGSVKFDSPRLDLIAFVALGSLAVRTFFRYSNKYARYDLLVNKFLTQKISHRGPGALKYLISEANSQRALRAMLARDWLSESDLMVEKRSDLDGTSLDELILEQGKAYTNNKASTNAARVDVDIRSAVEELDNLGLITKDSEYDDLHSFNFDVKEETEANETIKRRWSDLLD</sequence>
<dbReference type="RefSeq" id="XP_002296116.1">
    <property type="nucleotide sequence ID" value="XM_002296080.1"/>
</dbReference>
<name>B5YMM2_THAPS</name>